<keyword evidence="3" id="KW-1185">Reference proteome</keyword>
<dbReference type="AlphaFoldDB" id="A0AAV5T0C8"/>
<proteinExistence type="predicted"/>
<feature type="signal peptide" evidence="1">
    <location>
        <begin position="1"/>
        <end position="15"/>
    </location>
</feature>
<feature type="non-terminal residue" evidence="2">
    <location>
        <position position="1"/>
    </location>
</feature>
<feature type="chain" id="PRO_5043506946" evidence="1">
    <location>
        <begin position="16"/>
        <end position="106"/>
    </location>
</feature>
<dbReference type="InterPro" id="IPR038479">
    <property type="entry name" value="Transthyretin-like_sf"/>
</dbReference>
<keyword evidence="1" id="KW-0732">Signal</keyword>
<dbReference type="EMBL" id="BTSX01000002">
    <property type="protein sequence ID" value="GMS86308.1"/>
    <property type="molecule type" value="Genomic_DNA"/>
</dbReference>
<protein>
    <submittedName>
        <fullName evidence="2">Uncharacterized protein</fullName>
    </submittedName>
</protein>
<sequence length="106" mass="11853">LLLLFLFSAVARIVAVKGSLGCITHLGAWIPIEDATVRIYEYDSIGSHDLLNTTIATPGGVFKLIGDQTEIYQEPTETSFSKQDDTIKITISQSHFHHYRITMEKN</sequence>
<dbReference type="Gene3D" id="2.60.40.3330">
    <property type="match status" value="1"/>
</dbReference>
<name>A0AAV5T0C8_9BILA</name>
<accession>A0AAV5T0C8</accession>
<comment type="caution">
    <text evidence="2">The sequence shown here is derived from an EMBL/GenBank/DDBJ whole genome shotgun (WGS) entry which is preliminary data.</text>
</comment>
<dbReference type="Proteomes" id="UP001432027">
    <property type="component" value="Unassembled WGS sequence"/>
</dbReference>
<organism evidence="2 3">
    <name type="scientific">Pristionchus entomophagus</name>
    <dbReference type="NCBI Taxonomy" id="358040"/>
    <lineage>
        <taxon>Eukaryota</taxon>
        <taxon>Metazoa</taxon>
        <taxon>Ecdysozoa</taxon>
        <taxon>Nematoda</taxon>
        <taxon>Chromadorea</taxon>
        <taxon>Rhabditida</taxon>
        <taxon>Rhabditina</taxon>
        <taxon>Diplogasteromorpha</taxon>
        <taxon>Diplogasteroidea</taxon>
        <taxon>Neodiplogasteridae</taxon>
        <taxon>Pristionchus</taxon>
    </lineage>
</organism>
<reference evidence="2" key="1">
    <citation type="submission" date="2023-10" db="EMBL/GenBank/DDBJ databases">
        <title>Genome assembly of Pristionchus species.</title>
        <authorList>
            <person name="Yoshida K."/>
            <person name="Sommer R.J."/>
        </authorList>
    </citation>
    <scope>NUCLEOTIDE SEQUENCE</scope>
    <source>
        <strain evidence="2">RS0144</strain>
    </source>
</reference>
<gene>
    <name evidence="2" type="ORF">PENTCL1PPCAC_8483</name>
</gene>
<evidence type="ECO:0000313" key="2">
    <source>
        <dbReference type="EMBL" id="GMS86308.1"/>
    </source>
</evidence>
<evidence type="ECO:0000313" key="3">
    <source>
        <dbReference type="Proteomes" id="UP001432027"/>
    </source>
</evidence>
<evidence type="ECO:0000256" key="1">
    <source>
        <dbReference type="SAM" id="SignalP"/>
    </source>
</evidence>